<reference evidence="6" key="1">
    <citation type="journal article" date="2020" name="Stud. Mycol.">
        <title>101 Dothideomycetes genomes: a test case for predicting lifestyles and emergence of pathogens.</title>
        <authorList>
            <person name="Haridas S."/>
            <person name="Albert R."/>
            <person name="Binder M."/>
            <person name="Bloem J."/>
            <person name="Labutti K."/>
            <person name="Salamov A."/>
            <person name="Andreopoulos B."/>
            <person name="Baker S."/>
            <person name="Barry K."/>
            <person name="Bills G."/>
            <person name="Bluhm B."/>
            <person name="Cannon C."/>
            <person name="Castanera R."/>
            <person name="Culley D."/>
            <person name="Daum C."/>
            <person name="Ezra D."/>
            <person name="Gonzalez J."/>
            <person name="Henrissat B."/>
            <person name="Kuo A."/>
            <person name="Liang C."/>
            <person name="Lipzen A."/>
            <person name="Lutzoni F."/>
            <person name="Magnuson J."/>
            <person name="Mondo S."/>
            <person name="Nolan M."/>
            <person name="Ohm R."/>
            <person name="Pangilinan J."/>
            <person name="Park H.-J."/>
            <person name="Ramirez L."/>
            <person name="Alfaro M."/>
            <person name="Sun H."/>
            <person name="Tritt A."/>
            <person name="Yoshinaga Y."/>
            <person name="Zwiers L.-H."/>
            <person name="Turgeon B."/>
            <person name="Goodwin S."/>
            <person name="Spatafora J."/>
            <person name="Crous P."/>
            <person name="Grigoriev I."/>
        </authorList>
    </citation>
    <scope>NUCLEOTIDE SEQUENCE</scope>
    <source>
        <strain evidence="6">Tuck. ex Michener</strain>
    </source>
</reference>
<evidence type="ECO:0000256" key="5">
    <source>
        <dbReference type="RuleBase" id="RU000461"/>
    </source>
</evidence>
<dbReference type="Gene3D" id="1.10.630.10">
    <property type="entry name" value="Cytochrome P450"/>
    <property type="match status" value="1"/>
</dbReference>
<evidence type="ECO:0000313" key="7">
    <source>
        <dbReference type="Proteomes" id="UP000800092"/>
    </source>
</evidence>
<keyword evidence="2 4" id="KW-0479">Metal-binding</keyword>
<proteinExistence type="inferred from homology"/>
<evidence type="ECO:0000256" key="4">
    <source>
        <dbReference type="PIRSR" id="PIRSR602401-1"/>
    </source>
</evidence>
<dbReference type="Pfam" id="PF00067">
    <property type="entry name" value="p450"/>
    <property type="match status" value="1"/>
</dbReference>
<keyword evidence="5" id="KW-0560">Oxidoreductase</keyword>
<dbReference type="PRINTS" id="PR00463">
    <property type="entry name" value="EP450I"/>
</dbReference>
<organism evidence="6 7">
    <name type="scientific">Viridothelium virens</name>
    <name type="common">Speckled blister lichen</name>
    <name type="synonym">Trypethelium virens</name>
    <dbReference type="NCBI Taxonomy" id="1048519"/>
    <lineage>
        <taxon>Eukaryota</taxon>
        <taxon>Fungi</taxon>
        <taxon>Dikarya</taxon>
        <taxon>Ascomycota</taxon>
        <taxon>Pezizomycotina</taxon>
        <taxon>Dothideomycetes</taxon>
        <taxon>Dothideomycetes incertae sedis</taxon>
        <taxon>Trypetheliales</taxon>
        <taxon>Trypetheliaceae</taxon>
        <taxon>Viridothelium</taxon>
    </lineage>
</organism>
<evidence type="ECO:0000313" key="6">
    <source>
        <dbReference type="EMBL" id="KAF2229745.1"/>
    </source>
</evidence>
<gene>
    <name evidence="6" type="ORF">EV356DRAFT_580585</name>
</gene>
<dbReference type="GO" id="GO:0004497">
    <property type="term" value="F:monooxygenase activity"/>
    <property type="evidence" value="ECO:0007669"/>
    <property type="project" value="UniProtKB-KW"/>
</dbReference>
<dbReference type="Proteomes" id="UP000800092">
    <property type="component" value="Unassembled WGS sequence"/>
</dbReference>
<dbReference type="AlphaFoldDB" id="A0A6A6GVJ8"/>
<dbReference type="SUPFAM" id="SSF48264">
    <property type="entry name" value="Cytochrome P450"/>
    <property type="match status" value="1"/>
</dbReference>
<dbReference type="GO" id="GO:0016705">
    <property type="term" value="F:oxidoreductase activity, acting on paired donors, with incorporation or reduction of molecular oxygen"/>
    <property type="evidence" value="ECO:0007669"/>
    <property type="project" value="InterPro"/>
</dbReference>
<keyword evidence="4 5" id="KW-0349">Heme</keyword>
<feature type="binding site" description="axial binding residue" evidence="4">
    <location>
        <position position="449"/>
    </location>
    <ligand>
        <name>heme</name>
        <dbReference type="ChEBI" id="CHEBI:30413"/>
    </ligand>
    <ligandPart>
        <name>Fe</name>
        <dbReference type="ChEBI" id="CHEBI:18248"/>
    </ligandPart>
</feature>
<comment type="cofactor">
    <cofactor evidence="1 4">
        <name>heme</name>
        <dbReference type="ChEBI" id="CHEBI:30413"/>
    </cofactor>
</comment>
<dbReference type="PRINTS" id="PR00385">
    <property type="entry name" value="P450"/>
</dbReference>
<dbReference type="InterPro" id="IPR050121">
    <property type="entry name" value="Cytochrome_P450_monoxygenase"/>
</dbReference>
<dbReference type="OrthoDB" id="3934656at2759"/>
<protein>
    <submittedName>
        <fullName evidence="6">Cytochrome P450</fullName>
    </submittedName>
</protein>
<dbReference type="GO" id="GO:0020037">
    <property type="term" value="F:heme binding"/>
    <property type="evidence" value="ECO:0007669"/>
    <property type="project" value="InterPro"/>
</dbReference>
<evidence type="ECO:0000256" key="1">
    <source>
        <dbReference type="ARBA" id="ARBA00001971"/>
    </source>
</evidence>
<dbReference type="InterPro" id="IPR036396">
    <property type="entry name" value="Cyt_P450_sf"/>
</dbReference>
<keyword evidence="5" id="KW-0503">Monooxygenase</keyword>
<dbReference type="PANTHER" id="PTHR24305:SF85">
    <property type="entry name" value="P450, PUTATIVE (EUROFUNG)-RELATED"/>
    <property type="match status" value="1"/>
</dbReference>
<accession>A0A6A6GVJ8</accession>
<comment type="similarity">
    <text evidence="5">Belongs to the cytochrome P450 family.</text>
</comment>
<name>A0A6A6GVJ8_VIRVR</name>
<feature type="non-terminal residue" evidence="6">
    <location>
        <position position="1"/>
    </location>
</feature>
<keyword evidence="7" id="KW-1185">Reference proteome</keyword>
<evidence type="ECO:0000256" key="2">
    <source>
        <dbReference type="ARBA" id="ARBA00022723"/>
    </source>
</evidence>
<keyword evidence="3 4" id="KW-0408">Iron</keyword>
<evidence type="ECO:0000256" key="3">
    <source>
        <dbReference type="ARBA" id="ARBA00023004"/>
    </source>
</evidence>
<sequence>MLFPVAISILTVCYVFYHCFFHPLARFPGPLLAKLSRLWLAYHAVQGDEAETFLCLHKQHGPVVRISPDLLAFCDARMLPVIYHRNADKTKQDAPMVKTAMESLFALSNHKDHAQRRKMLSRPYNASNVAKLEPFIDSHISHWLSRLSELYAKTSEPFDIAPWASYLAFDVISDIAFGAPLGFIAAATDIGDLIRGLHTGWALFGFLARAYPLKAYLSRSSWLLRKLGLVPSRDANTGFGILLRTRDRVLRERLAALRAGAQPERQDLLQAILDARDEEDRPLPPGVVKQETLNILIAGAETTGTALQSLLQFLIDEPSVYERVTAEIRNASAKGHLSDPAPTPAEVQLHCPLFTACLRETLRLRPPLPGTFPRLVSPPGLVLPLSSGEQSVPPGFEVTANVLVVGRDKTLYGDDAEVWRPDRWLEASEEQVREWLRFQFVFGYGARLCLGKDIAMAELLKATTELLRRFDVRRAGGEERWTVRGGVGWWEDLRVKLIPVTP</sequence>
<dbReference type="PANTHER" id="PTHR24305">
    <property type="entry name" value="CYTOCHROME P450"/>
    <property type="match status" value="1"/>
</dbReference>
<dbReference type="GO" id="GO:0005506">
    <property type="term" value="F:iron ion binding"/>
    <property type="evidence" value="ECO:0007669"/>
    <property type="project" value="InterPro"/>
</dbReference>
<dbReference type="EMBL" id="ML991855">
    <property type="protein sequence ID" value="KAF2229745.1"/>
    <property type="molecule type" value="Genomic_DNA"/>
</dbReference>
<dbReference type="InterPro" id="IPR002401">
    <property type="entry name" value="Cyt_P450_E_grp-I"/>
</dbReference>
<dbReference type="InterPro" id="IPR001128">
    <property type="entry name" value="Cyt_P450"/>
</dbReference>
<dbReference type="PROSITE" id="PS00086">
    <property type="entry name" value="CYTOCHROME_P450"/>
    <property type="match status" value="1"/>
</dbReference>
<dbReference type="InterPro" id="IPR017972">
    <property type="entry name" value="Cyt_P450_CS"/>
</dbReference>